<comment type="similarity">
    <text evidence="2 16">Belongs to the glycosyl hydrolase 28 family.</text>
</comment>
<dbReference type="GO" id="GO:0047911">
    <property type="term" value="F:galacturan 1,4-alpha-galacturonidase activity"/>
    <property type="evidence" value="ECO:0007669"/>
    <property type="project" value="UniProtKB-EC"/>
</dbReference>
<dbReference type="Proteomes" id="UP000054248">
    <property type="component" value="Unassembled WGS sequence"/>
</dbReference>
<evidence type="ECO:0000256" key="15">
    <source>
        <dbReference type="PROSITE-ProRule" id="PRU10052"/>
    </source>
</evidence>
<dbReference type="OrthoDB" id="187139at2759"/>
<feature type="signal peptide" evidence="17">
    <location>
        <begin position="1"/>
        <end position="16"/>
    </location>
</feature>
<feature type="chain" id="PRO_5002180665" description="galacturonan 1,4-alpha-galacturonidase" evidence="17">
    <location>
        <begin position="17"/>
        <end position="453"/>
    </location>
</feature>
<evidence type="ECO:0000256" key="14">
    <source>
        <dbReference type="ARBA" id="ARBA00048766"/>
    </source>
</evidence>
<dbReference type="PROSITE" id="PS00502">
    <property type="entry name" value="POLYGALACTURONASE"/>
    <property type="match status" value="1"/>
</dbReference>
<evidence type="ECO:0000256" key="6">
    <source>
        <dbReference type="ARBA" id="ARBA00023157"/>
    </source>
</evidence>
<dbReference type="GO" id="GO:0071555">
    <property type="term" value="P:cell wall organization"/>
    <property type="evidence" value="ECO:0007669"/>
    <property type="project" value="UniProtKB-KW"/>
</dbReference>
<evidence type="ECO:0000256" key="9">
    <source>
        <dbReference type="ARBA" id="ARBA00023295"/>
    </source>
</evidence>
<dbReference type="AlphaFoldDB" id="A0A0C3Q8R3"/>
<comment type="function">
    <text evidence="12">Specific in hydrolyzing the terminal glycosidic bond of polygalacturonic acid and oligogalacturonates.</text>
</comment>
<evidence type="ECO:0000256" key="10">
    <source>
        <dbReference type="ARBA" id="ARBA00023316"/>
    </source>
</evidence>
<keyword evidence="19" id="KW-1185">Reference proteome</keyword>
<evidence type="ECO:0000256" key="4">
    <source>
        <dbReference type="ARBA" id="ARBA00022729"/>
    </source>
</evidence>
<keyword evidence="11" id="KW-0624">Polysaccharide degradation</keyword>
<evidence type="ECO:0000256" key="3">
    <source>
        <dbReference type="ARBA" id="ARBA00022525"/>
    </source>
</evidence>
<keyword evidence="8" id="KW-0119">Carbohydrate metabolism</keyword>
<dbReference type="Gene3D" id="2.160.20.10">
    <property type="entry name" value="Single-stranded right-handed beta-helix, Pectin lyase-like"/>
    <property type="match status" value="1"/>
</dbReference>
<dbReference type="GO" id="GO:0005576">
    <property type="term" value="C:extracellular region"/>
    <property type="evidence" value="ECO:0007669"/>
    <property type="project" value="UniProtKB-SubCell"/>
</dbReference>
<feature type="active site" evidence="15">
    <location>
        <position position="284"/>
    </location>
</feature>
<evidence type="ECO:0000256" key="12">
    <source>
        <dbReference type="ARBA" id="ARBA00037312"/>
    </source>
</evidence>
<dbReference type="EMBL" id="KN823183">
    <property type="protein sequence ID" value="KIO20189.1"/>
    <property type="molecule type" value="Genomic_DNA"/>
</dbReference>
<dbReference type="PANTHER" id="PTHR31736:SF12">
    <property type="entry name" value="EXO-POLYGALACTURONASE, PUTATIVE-RELATED"/>
    <property type="match status" value="1"/>
</dbReference>
<keyword evidence="9 16" id="KW-0326">Glycosidase</keyword>
<dbReference type="GO" id="GO:0000272">
    <property type="term" value="P:polysaccharide catabolic process"/>
    <property type="evidence" value="ECO:0007669"/>
    <property type="project" value="UniProtKB-KW"/>
</dbReference>
<evidence type="ECO:0000256" key="7">
    <source>
        <dbReference type="ARBA" id="ARBA00023180"/>
    </source>
</evidence>
<accession>A0A0C3Q8R3</accession>
<keyword evidence="5 16" id="KW-0378">Hydrolase</keyword>
<dbReference type="SUPFAM" id="SSF51126">
    <property type="entry name" value="Pectin lyase-like"/>
    <property type="match status" value="1"/>
</dbReference>
<evidence type="ECO:0000256" key="17">
    <source>
        <dbReference type="SAM" id="SignalP"/>
    </source>
</evidence>
<comment type="subcellular location">
    <subcellularLocation>
        <location evidence="1">Secreted</location>
    </subcellularLocation>
</comment>
<dbReference type="EC" id="3.2.1.67" evidence="13"/>
<evidence type="ECO:0000256" key="16">
    <source>
        <dbReference type="RuleBase" id="RU361169"/>
    </source>
</evidence>
<dbReference type="InterPro" id="IPR011050">
    <property type="entry name" value="Pectin_lyase_fold/virulence"/>
</dbReference>
<keyword evidence="4 17" id="KW-0732">Signal</keyword>
<organism evidence="18 19">
    <name type="scientific">Tulasnella calospora MUT 4182</name>
    <dbReference type="NCBI Taxonomy" id="1051891"/>
    <lineage>
        <taxon>Eukaryota</taxon>
        <taxon>Fungi</taxon>
        <taxon>Dikarya</taxon>
        <taxon>Basidiomycota</taxon>
        <taxon>Agaricomycotina</taxon>
        <taxon>Agaricomycetes</taxon>
        <taxon>Cantharellales</taxon>
        <taxon>Tulasnellaceae</taxon>
        <taxon>Tulasnella</taxon>
    </lineage>
</organism>
<evidence type="ECO:0000313" key="19">
    <source>
        <dbReference type="Proteomes" id="UP000054248"/>
    </source>
</evidence>
<keyword evidence="10" id="KW-0961">Cell wall biogenesis/degradation</keyword>
<dbReference type="Pfam" id="PF00295">
    <property type="entry name" value="Glyco_hydro_28"/>
    <property type="match status" value="1"/>
</dbReference>
<gene>
    <name evidence="18" type="ORF">M407DRAFT_30148</name>
</gene>
<evidence type="ECO:0000313" key="18">
    <source>
        <dbReference type="EMBL" id="KIO20189.1"/>
    </source>
</evidence>
<evidence type="ECO:0000256" key="11">
    <source>
        <dbReference type="ARBA" id="ARBA00023326"/>
    </source>
</evidence>
<protein>
    <recommendedName>
        <fullName evidence="13">galacturonan 1,4-alpha-galacturonidase</fullName>
        <ecNumber evidence="13">3.2.1.67</ecNumber>
    </recommendedName>
</protein>
<keyword evidence="7" id="KW-0325">Glycoprotein</keyword>
<evidence type="ECO:0000256" key="13">
    <source>
        <dbReference type="ARBA" id="ARBA00038933"/>
    </source>
</evidence>
<reference evidence="18 19" key="1">
    <citation type="submission" date="2014-04" db="EMBL/GenBank/DDBJ databases">
        <authorList>
            <consortium name="DOE Joint Genome Institute"/>
            <person name="Kuo A."/>
            <person name="Girlanda M."/>
            <person name="Perotto S."/>
            <person name="Kohler A."/>
            <person name="Nagy L.G."/>
            <person name="Floudas D."/>
            <person name="Copeland A."/>
            <person name="Barry K.W."/>
            <person name="Cichocki N."/>
            <person name="Veneault-Fourrey C."/>
            <person name="LaButti K."/>
            <person name="Lindquist E.A."/>
            <person name="Lipzen A."/>
            <person name="Lundell T."/>
            <person name="Morin E."/>
            <person name="Murat C."/>
            <person name="Sun H."/>
            <person name="Tunlid A."/>
            <person name="Henrissat B."/>
            <person name="Grigoriev I.V."/>
            <person name="Hibbett D.S."/>
            <person name="Martin F."/>
            <person name="Nordberg H.P."/>
            <person name="Cantor M.N."/>
            <person name="Hua S.X."/>
        </authorList>
    </citation>
    <scope>NUCLEOTIDE SEQUENCE [LARGE SCALE GENOMIC DNA]</scope>
    <source>
        <strain evidence="18 19">MUT 4182</strain>
    </source>
</reference>
<reference evidence="19" key="2">
    <citation type="submission" date="2015-01" db="EMBL/GenBank/DDBJ databases">
        <title>Evolutionary Origins and Diversification of the Mycorrhizal Mutualists.</title>
        <authorList>
            <consortium name="DOE Joint Genome Institute"/>
            <consortium name="Mycorrhizal Genomics Consortium"/>
            <person name="Kohler A."/>
            <person name="Kuo A."/>
            <person name="Nagy L.G."/>
            <person name="Floudas D."/>
            <person name="Copeland A."/>
            <person name="Barry K.W."/>
            <person name="Cichocki N."/>
            <person name="Veneault-Fourrey C."/>
            <person name="LaButti K."/>
            <person name="Lindquist E.A."/>
            <person name="Lipzen A."/>
            <person name="Lundell T."/>
            <person name="Morin E."/>
            <person name="Murat C."/>
            <person name="Riley R."/>
            <person name="Ohm R."/>
            <person name="Sun H."/>
            <person name="Tunlid A."/>
            <person name="Henrissat B."/>
            <person name="Grigoriev I.V."/>
            <person name="Hibbett D.S."/>
            <person name="Martin F."/>
        </authorList>
    </citation>
    <scope>NUCLEOTIDE SEQUENCE [LARGE SCALE GENOMIC DNA]</scope>
    <source>
        <strain evidence="19">MUT 4182</strain>
    </source>
</reference>
<comment type="catalytic activity">
    <reaction evidence="14">
        <text>[(1-&gt;4)-alpha-D-galacturonosyl](n) + H2O = alpha-D-galacturonate + [(1-&gt;4)-alpha-D-galacturonosyl](n-1)</text>
        <dbReference type="Rhea" id="RHEA:14117"/>
        <dbReference type="Rhea" id="RHEA-COMP:14570"/>
        <dbReference type="Rhea" id="RHEA-COMP:14572"/>
        <dbReference type="ChEBI" id="CHEBI:15377"/>
        <dbReference type="ChEBI" id="CHEBI:58658"/>
        <dbReference type="ChEBI" id="CHEBI:140523"/>
        <dbReference type="EC" id="3.2.1.67"/>
    </reaction>
</comment>
<sequence>MYLSASILALATAVLAAPSSFLSTSTSWPTDVSWLRAMQKRATKKTCHVQALGGGQDDSSGIISVFNQCQNNSVIILDGNYTVGRLLVTNFNNVEIRLTGSLQYTNDISYWSPNSLYLTYQNATTFWFLSGNNIYLHGPGTIDGNGQIWWDTYATSKDSGVAGGSSTTFARPIPLTVGNATNVVVEDLRIIQSPFWHQLCYQSKNVVYQGLHISSVSANASHPTANSDAIDIYRSSQVSIRNWVVDNDDDCVSFKVGGTIVKFGLLAPNSTDISVQDLFCRGSHGISVGSLGQYKNETDIVQNVYVNNITMLNAQNGARIKVFPDNPNPNSVQGGGLGHVRNITFRNFEVQNVDYPILIDQCYNINNATFCAQYPSKLSISDVHYYNVHGSSSGVNNATVVQMKCSAQCEDITASTTNLIPPARFSEAQYICQNIVSKNSLDFGKRCMAPATV</sequence>
<evidence type="ECO:0000256" key="2">
    <source>
        <dbReference type="ARBA" id="ARBA00008834"/>
    </source>
</evidence>
<keyword evidence="6" id="KW-1015">Disulfide bond</keyword>
<name>A0A0C3Q8R3_9AGAM</name>
<dbReference type="HOGENOM" id="CLU_016031_1_0_1"/>
<evidence type="ECO:0000256" key="8">
    <source>
        <dbReference type="ARBA" id="ARBA00023277"/>
    </source>
</evidence>
<dbReference type="InterPro" id="IPR000743">
    <property type="entry name" value="Glyco_hydro_28"/>
</dbReference>
<evidence type="ECO:0000256" key="1">
    <source>
        <dbReference type="ARBA" id="ARBA00004613"/>
    </source>
</evidence>
<dbReference type="InterPro" id="IPR012334">
    <property type="entry name" value="Pectin_lyas_fold"/>
</dbReference>
<dbReference type="STRING" id="1051891.A0A0C3Q8R3"/>
<dbReference type="GO" id="GO:0004650">
    <property type="term" value="F:polygalacturonase activity"/>
    <property type="evidence" value="ECO:0007669"/>
    <property type="project" value="InterPro"/>
</dbReference>
<keyword evidence="3" id="KW-0964">Secreted</keyword>
<evidence type="ECO:0000256" key="5">
    <source>
        <dbReference type="ARBA" id="ARBA00022801"/>
    </source>
</evidence>
<dbReference type="PANTHER" id="PTHR31736">
    <property type="match status" value="1"/>
</dbReference>
<proteinExistence type="inferred from homology"/>